<accession>A0ABU4G628</accession>
<feature type="transmembrane region" description="Helical" evidence="1">
    <location>
        <begin position="65"/>
        <end position="85"/>
    </location>
</feature>
<gene>
    <name evidence="3" type="ORF">QT711_04440</name>
</gene>
<sequence>MKSYGRFAMMIVTSTVIMFGLMYLNTYALDHVFFSETRLYMALLMGATMAMIMMAFMWKMYANKKLNVGILGVSVIIFALSLYLVRSQATIEDTSWMKAMIPHQSIAILTSERAKISDSRVKDLADKIIEAQKKEIEEMKVLIEELEQRE</sequence>
<evidence type="ECO:0000256" key="1">
    <source>
        <dbReference type="SAM" id="Phobius"/>
    </source>
</evidence>
<feature type="transmembrane region" description="Helical" evidence="1">
    <location>
        <begin position="7"/>
        <end position="27"/>
    </location>
</feature>
<dbReference type="Proteomes" id="UP001282284">
    <property type="component" value="Unassembled WGS sequence"/>
</dbReference>
<dbReference type="InterPro" id="IPR005183">
    <property type="entry name" value="DUF305_CopM-like"/>
</dbReference>
<evidence type="ECO:0000259" key="2">
    <source>
        <dbReference type="Pfam" id="PF03713"/>
    </source>
</evidence>
<keyword evidence="1" id="KW-0472">Membrane</keyword>
<evidence type="ECO:0000313" key="3">
    <source>
        <dbReference type="EMBL" id="MDW0112422.1"/>
    </source>
</evidence>
<keyword evidence="1" id="KW-1133">Transmembrane helix</keyword>
<evidence type="ECO:0000313" key="4">
    <source>
        <dbReference type="Proteomes" id="UP001282284"/>
    </source>
</evidence>
<dbReference type="EMBL" id="JAUBDI010000002">
    <property type="protein sequence ID" value="MDW0112422.1"/>
    <property type="molecule type" value="Genomic_DNA"/>
</dbReference>
<protein>
    <submittedName>
        <fullName evidence="3">DUF305 domain-containing protein</fullName>
    </submittedName>
</protein>
<dbReference type="RefSeq" id="WP_317942304.1">
    <property type="nucleotide sequence ID" value="NZ_JAUBDI010000002.1"/>
</dbReference>
<feature type="transmembrane region" description="Helical" evidence="1">
    <location>
        <begin position="39"/>
        <end position="58"/>
    </location>
</feature>
<name>A0ABU4G628_9BACL</name>
<organism evidence="3 4">
    <name type="scientific">Sporosarcina saromensis</name>
    <dbReference type="NCBI Taxonomy" id="359365"/>
    <lineage>
        <taxon>Bacteria</taxon>
        <taxon>Bacillati</taxon>
        <taxon>Bacillota</taxon>
        <taxon>Bacilli</taxon>
        <taxon>Bacillales</taxon>
        <taxon>Caryophanaceae</taxon>
        <taxon>Sporosarcina</taxon>
    </lineage>
</organism>
<dbReference type="InterPro" id="IPR012347">
    <property type="entry name" value="Ferritin-like"/>
</dbReference>
<feature type="domain" description="DUF305" evidence="2">
    <location>
        <begin position="93"/>
        <end position="144"/>
    </location>
</feature>
<reference evidence="3 4" key="1">
    <citation type="submission" date="2023-06" db="EMBL/GenBank/DDBJ databases">
        <title>Sporosarcina sp. nov., isolated from Korean traditional fermented seafood 'Jeotgal'.</title>
        <authorList>
            <person name="Yang A.I."/>
            <person name="Shin N.-R."/>
        </authorList>
    </citation>
    <scope>NUCLEOTIDE SEQUENCE [LARGE SCALE GENOMIC DNA]</scope>
    <source>
        <strain evidence="3 4">KCTC13119</strain>
    </source>
</reference>
<dbReference type="Pfam" id="PF03713">
    <property type="entry name" value="DUF305"/>
    <property type="match status" value="1"/>
</dbReference>
<proteinExistence type="predicted"/>
<dbReference type="Gene3D" id="1.20.1260.10">
    <property type="match status" value="1"/>
</dbReference>
<keyword evidence="4" id="KW-1185">Reference proteome</keyword>
<keyword evidence="1" id="KW-0812">Transmembrane</keyword>
<comment type="caution">
    <text evidence="3">The sequence shown here is derived from an EMBL/GenBank/DDBJ whole genome shotgun (WGS) entry which is preliminary data.</text>
</comment>